<name>A0A0F9AYM7_9ZZZZ</name>
<gene>
    <name evidence="2" type="ORF">LCGC14_2594040</name>
</gene>
<protein>
    <submittedName>
        <fullName evidence="2">Uncharacterized protein</fullName>
    </submittedName>
</protein>
<dbReference type="EMBL" id="LAZR01043624">
    <property type="protein sequence ID" value="KKL06637.1"/>
    <property type="molecule type" value="Genomic_DNA"/>
</dbReference>
<evidence type="ECO:0000313" key="2">
    <source>
        <dbReference type="EMBL" id="KKL06637.1"/>
    </source>
</evidence>
<feature type="transmembrane region" description="Helical" evidence="1">
    <location>
        <begin position="37"/>
        <end position="61"/>
    </location>
</feature>
<sequence>MDRTSGLHWGYFSWVILCPVTIIFAVTWWFSESYFPWGVLSMVGLALGSLSAWGYFFYLVFTLRLRRPQASVEICKEVCSFDDWGAACTEGCGVANVSMAGKALTHDEHLCSVHVIIRKFNVQPDGSYESAFF</sequence>
<keyword evidence="1" id="KW-0472">Membrane</keyword>
<accession>A0A0F9AYM7</accession>
<proteinExistence type="predicted"/>
<keyword evidence="1" id="KW-0812">Transmembrane</keyword>
<evidence type="ECO:0000256" key="1">
    <source>
        <dbReference type="SAM" id="Phobius"/>
    </source>
</evidence>
<comment type="caution">
    <text evidence="2">The sequence shown here is derived from an EMBL/GenBank/DDBJ whole genome shotgun (WGS) entry which is preliminary data.</text>
</comment>
<organism evidence="2">
    <name type="scientific">marine sediment metagenome</name>
    <dbReference type="NCBI Taxonomy" id="412755"/>
    <lineage>
        <taxon>unclassified sequences</taxon>
        <taxon>metagenomes</taxon>
        <taxon>ecological metagenomes</taxon>
    </lineage>
</organism>
<feature type="transmembrane region" description="Helical" evidence="1">
    <location>
        <begin position="12"/>
        <end position="31"/>
    </location>
</feature>
<keyword evidence="1" id="KW-1133">Transmembrane helix</keyword>
<dbReference type="AlphaFoldDB" id="A0A0F9AYM7"/>
<reference evidence="2" key="1">
    <citation type="journal article" date="2015" name="Nature">
        <title>Complex archaea that bridge the gap between prokaryotes and eukaryotes.</title>
        <authorList>
            <person name="Spang A."/>
            <person name="Saw J.H."/>
            <person name="Jorgensen S.L."/>
            <person name="Zaremba-Niedzwiedzka K."/>
            <person name="Martijn J."/>
            <person name="Lind A.E."/>
            <person name="van Eijk R."/>
            <person name="Schleper C."/>
            <person name="Guy L."/>
            <person name="Ettema T.J."/>
        </authorList>
    </citation>
    <scope>NUCLEOTIDE SEQUENCE</scope>
</reference>